<dbReference type="InterPro" id="IPR027417">
    <property type="entry name" value="P-loop_NTPase"/>
</dbReference>
<comment type="caution">
    <text evidence="2">The sequence shown here is derived from an EMBL/GenBank/DDBJ whole genome shotgun (WGS) entry which is preliminary data.</text>
</comment>
<keyword evidence="3" id="KW-1185">Reference proteome</keyword>
<dbReference type="AlphaFoldDB" id="A0A4D4KR76"/>
<dbReference type="RefSeq" id="WP_137975661.1">
    <property type="nucleotide sequence ID" value="NZ_BAAASO010000050.1"/>
</dbReference>
<evidence type="ECO:0000313" key="3">
    <source>
        <dbReference type="Proteomes" id="UP000301309"/>
    </source>
</evidence>
<sequence>MRVPIRHLAGHILWSTHGGVWGVWRVTAIGGRYVPDQVREEVLGRVTSLVRSLAGTPRLFGLCAQVDPAEIAERMVDGVDLERCPAWAQTVEAGLDLLEEQEMHTRTLWLVVPLSASVGGRASLSAVVGSVWADTQAAFGLPPTPIRRAEVDAYREQADRVAAVLGGGLPLRPATPAEIVWMVQHAVHRGMDEPLLSDAETDGQYGGRIRDGVLHSPSYADLGHARLAEGGRALETGAPQETDEEQMSGPQERREGRRAAGSRKPWWRAAVPSPLRRNWLQVEAEAGTGYQAHLVLAEVPPAVSEGVADLFAQLEAMPFPVDFLVELEILSADRAKEQLRKKKNELVDQADQWDAKPSGMPGSLPSAAKDLGEEDARLSRSSVEVEVQPVTVLTVWGREAETCDARARTLTGLLRGADYRAVRAVGLQERLLAFGLPGASWPPNIRREFRQVQLAEDWAMSGPVTDTAVGDQRGALIGIDLDCGTVRPVLVDIADAPQQQASASVGVIGDLGSGKSVLEKLLTISVVDRGDRAIVIDRTPVREWAAFAEAAAPNTCQVIDAAAARMSIDPLRIFEGPAGAHYAMSYLALQLGIGPMTTTGAVLHWAVEEAAAAPTPSMAAVLTALAAMTDSDTAGPARRDAAQTLTDLLQIVVANPLAGMVFDPELPPLRLDDPGHDLVVLTTAGLTLPPMEALAQPEVLRQQPLEALIGRAVMYLIAAIARQAAFTDPSRFCLIVMDECYWLTSSAEGQALAHEITYDGRKHNAAAIFGAPDAKHLHDVSGLLAYKALGRTTDPARARRGLEFLGLNSEDEDLVRRVTTGLSPVGKPGREGEMLLRFPSMKVGQVKVIVPAVARIMEQIFTTPGDLPGQRVDMRKPGPATAPAPGRQA</sequence>
<dbReference type="OrthoDB" id="4647520at2"/>
<dbReference type="Pfam" id="PF12846">
    <property type="entry name" value="AAA_10"/>
    <property type="match status" value="1"/>
</dbReference>
<proteinExistence type="predicted"/>
<name>A0A4D4KR76_STRVO</name>
<evidence type="ECO:0000313" key="2">
    <source>
        <dbReference type="EMBL" id="GDY49416.1"/>
    </source>
</evidence>
<feature type="region of interest" description="Disordered" evidence="1">
    <location>
        <begin position="235"/>
        <end position="265"/>
    </location>
</feature>
<evidence type="ECO:0000256" key="1">
    <source>
        <dbReference type="SAM" id="MobiDB-lite"/>
    </source>
</evidence>
<feature type="region of interest" description="Disordered" evidence="1">
    <location>
        <begin position="865"/>
        <end position="889"/>
    </location>
</feature>
<reference evidence="2 3" key="1">
    <citation type="journal article" date="2020" name="Int. J. Syst. Evol. Microbiol.">
        <title>Reclassification of Streptomyces castelarensis and Streptomyces sporoclivatus as later heterotypic synonyms of Streptomyces antimycoticus.</title>
        <authorList>
            <person name="Komaki H."/>
            <person name="Tamura T."/>
        </authorList>
    </citation>
    <scope>NUCLEOTIDE SEQUENCE [LARGE SCALE GENOMIC DNA]</scope>
    <source>
        <strain evidence="2 3">NBRC 13459</strain>
    </source>
</reference>
<dbReference type="PIRSF" id="PIRSF015040">
    <property type="entry name" value="ATPase_SAG2001_prd"/>
    <property type="match status" value="1"/>
</dbReference>
<dbReference type="Proteomes" id="UP000301309">
    <property type="component" value="Unassembled WGS sequence"/>
</dbReference>
<accession>A0A4D4KR76</accession>
<dbReference type="InterPro" id="IPR016628">
    <property type="entry name" value="ATPase_SAG2001_prd"/>
</dbReference>
<dbReference type="SUPFAM" id="SSF52540">
    <property type="entry name" value="P-loop containing nucleoside triphosphate hydrolases"/>
    <property type="match status" value="1"/>
</dbReference>
<protein>
    <submittedName>
        <fullName evidence="2">ATP/GTP-binding protein</fullName>
    </submittedName>
</protein>
<dbReference type="EMBL" id="BJHW01000001">
    <property type="protein sequence ID" value="GDY49416.1"/>
    <property type="molecule type" value="Genomic_DNA"/>
</dbReference>
<feature type="region of interest" description="Disordered" evidence="1">
    <location>
        <begin position="348"/>
        <end position="371"/>
    </location>
</feature>
<gene>
    <name evidence="2" type="ORF">SVIO_000390</name>
</gene>
<dbReference type="Gene3D" id="3.40.50.300">
    <property type="entry name" value="P-loop containing nucleotide triphosphate hydrolases"/>
    <property type="match status" value="1"/>
</dbReference>
<organism evidence="2 3">
    <name type="scientific">Streptomyces violaceusniger</name>
    <dbReference type="NCBI Taxonomy" id="68280"/>
    <lineage>
        <taxon>Bacteria</taxon>
        <taxon>Bacillati</taxon>
        <taxon>Actinomycetota</taxon>
        <taxon>Actinomycetes</taxon>
        <taxon>Kitasatosporales</taxon>
        <taxon>Streptomycetaceae</taxon>
        <taxon>Streptomyces</taxon>
        <taxon>Streptomyces violaceusniger group</taxon>
    </lineage>
</organism>